<name>A0A8S3Y9K8_PARAO</name>
<feature type="compositionally biased region" description="Polar residues" evidence="2">
    <location>
        <begin position="24"/>
        <end position="40"/>
    </location>
</feature>
<feature type="coiled-coil region" evidence="1">
    <location>
        <begin position="98"/>
        <end position="146"/>
    </location>
</feature>
<organism evidence="3 4">
    <name type="scientific">Parnassius apollo</name>
    <name type="common">Apollo butterfly</name>
    <name type="synonym">Papilio apollo</name>
    <dbReference type="NCBI Taxonomy" id="110799"/>
    <lineage>
        <taxon>Eukaryota</taxon>
        <taxon>Metazoa</taxon>
        <taxon>Ecdysozoa</taxon>
        <taxon>Arthropoda</taxon>
        <taxon>Hexapoda</taxon>
        <taxon>Insecta</taxon>
        <taxon>Pterygota</taxon>
        <taxon>Neoptera</taxon>
        <taxon>Endopterygota</taxon>
        <taxon>Lepidoptera</taxon>
        <taxon>Glossata</taxon>
        <taxon>Ditrysia</taxon>
        <taxon>Papilionoidea</taxon>
        <taxon>Papilionidae</taxon>
        <taxon>Parnassiinae</taxon>
        <taxon>Parnassini</taxon>
        <taxon>Parnassius</taxon>
        <taxon>Parnassius</taxon>
    </lineage>
</organism>
<evidence type="ECO:0000256" key="1">
    <source>
        <dbReference type="SAM" id="Coils"/>
    </source>
</evidence>
<protein>
    <submittedName>
        <fullName evidence="3">(apollo) hypothetical protein</fullName>
    </submittedName>
</protein>
<dbReference type="EMBL" id="CAJQZP010001576">
    <property type="protein sequence ID" value="CAG5054914.1"/>
    <property type="molecule type" value="Genomic_DNA"/>
</dbReference>
<evidence type="ECO:0000256" key="2">
    <source>
        <dbReference type="SAM" id="MobiDB-lite"/>
    </source>
</evidence>
<dbReference type="OrthoDB" id="6919026at2759"/>
<sequence length="195" mass="22477">MPLRRTPPSTSKQVASLLQVLESDANQSSAPPTDTDNESSNVNNRNRNRPRKRQYDDELASFMVEMRKSIGILTKQQDTIQESIKDIKKQNTDIKESMDFISKQYEDMKNKLAKMELDRKSHLAHIQSLEQKVENLERSQKQSSIEIRNIPINKKESKQDLVQLVKKVGQSFQFSLSHAELEDTDVSDLLSLFDN</sequence>
<keyword evidence="4" id="KW-1185">Reference proteome</keyword>
<accession>A0A8S3Y9K8</accession>
<keyword evidence="1" id="KW-0175">Coiled coil</keyword>
<proteinExistence type="predicted"/>
<reference evidence="3" key="1">
    <citation type="submission" date="2021-04" db="EMBL/GenBank/DDBJ databases">
        <authorList>
            <person name="Tunstrom K."/>
        </authorList>
    </citation>
    <scope>NUCLEOTIDE SEQUENCE</scope>
</reference>
<comment type="caution">
    <text evidence="3">The sequence shown here is derived from an EMBL/GenBank/DDBJ whole genome shotgun (WGS) entry which is preliminary data.</text>
</comment>
<evidence type="ECO:0000313" key="3">
    <source>
        <dbReference type="EMBL" id="CAG5054914.1"/>
    </source>
</evidence>
<gene>
    <name evidence="3" type="ORF">PAPOLLO_LOCUS26077</name>
</gene>
<feature type="region of interest" description="Disordered" evidence="2">
    <location>
        <begin position="22"/>
        <end position="55"/>
    </location>
</feature>
<evidence type="ECO:0000313" key="4">
    <source>
        <dbReference type="Proteomes" id="UP000691718"/>
    </source>
</evidence>
<dbReference type="Proteomes" id="UP000691718">
    <property type="component" value="Unassembled WGS sequence"/>
</dbReference>
<dbReference type="AlphaFoldDB" id="A0A8S3Y9K8"/>